<dbReference type="GO" id="GO:0015562">
    <property type="term" value="F:efflux transmembrane transporter activity"/>
    <property type="evidence" value="ECO:0007669"/>
    <property type="project" value="InterPro"/>
</dbReference>
<name>A0A1P8MS98_9RHOB</name>
<feature type="coiled-coil region" evidence="1">
    <location>
        <begin position="334"/>
        <end position="372"/>
    </location>
</feature>
<protein>
    <submittedName>
        <fullName evidence="2">Transporter</fullName>
    </submittedName>
</protein>
<dbReference type="Gene3D" id="1.20.1600.10">
    <property type="entry name" value="Outer membrane efflux proteins (OEP)"/>
    <property type="match status" value="1"/>
</dbReference>
<dbReference type="EMBL" id="CP019312">
    <property type="protein sequence ID" value="APX10925.1"/>
    <property type="molecule type" value="Genomic_DNA"/>
</dbReference>
<dbReference type="AlphaFoldDB" id="A0A1P8MS98"/>
<keyword evidence="3" id="KW-1185">Reference proteome</keyword>
<dbReference type="STRING" id="299262.BWR18_03875"/>
<keyword evidence="1" id="KW-0175">Coiled coil</keyword>
<organism evidence="2 3">
    <name type="scientific">Tateyamaria omphalii</name>
    <dbReference type="NCBI Taxonomy" id="299262"/>
    <lineage>
        <taxon>Bacteria</taxon>
        <taxon>Pseudomonadati</taxon>
        <taxon>Pseudomonadota</taxon>
        <taxon>Alphaproteobacteria</taxon>
        <taxon>Rhodobacterales</taxon>
        <taxon>Roseobacteraceae</taxon>
        <taxon>Tateyamaria</taxon>
    </lineage>
</organism>
<accession>A0A1P8MS98</accession>
<dbReference type="SUPFAM" id="SSF56954">
    <property type="entry name" value="Outer membrane efflux proteins (OEP)"/>
    <property type="match status" value="1"/>
</dbReference>
<reference evidence="2 3" key="1">
    <citation type="submission" date="2017-01" db="EMBL/GenBank/DDBJ databases">
        <title>Complete genome of Tateyamaria omphalii DOK1-4 isolated from seawater in Dokdo.</title>
        <authorList>
            <person name="Kim J.H."/>
            <person name="Chi W.-J."/>
        </authorList>
    </citation>
    <scope>NUCLEOTIDE SEQUENCE [LARGE SCALE GENOMIC DNA]</scope>
    <source>
        <strain evidence="2 3">DOK1-4</strain>
    </source>
</reference>
<sequence length="445" mass="46725">MGQGGIKCAVAFTAVSLAAGCLGDMGEMPFVSRLNKGAEATVVAPSQAALRATPTTHDETLNAESPVIQGLLARRSVLPDGSAYDRVATSVLAANARAAETELRAARLRASAASKNWLPTIGPRVSLNSLGDIISQIVVEQVIFDNGRKKGERAFAKADVEVAAVALAEDTNARVATGLDLYLTAAEARESAAVHRATLREMEHFEYIMSERVRGGVSDMSDLNVIRQKLAEIRAAIAASQEAEATAIAELNAMSIQPLGDLRGLGPLDVGATAAQPLAVTRAEAEKDRSIAQAQIDRANQLPGITATATAGENSGAGITAGGMGVGLGTRARLRAIEAAREAAGRQVAQANEDANRTLRRLEGQARATARQAGEARGLTAQAKANLDLFQNQYRAGQRQVMDVVGVYETFAARQVAEVLLTFEALRLEVELARVQGVLADGEQI</sequence>
<dbReference type="KEGG" id="tom:BWR18_03875"/>
<proteinExistence type="predicted"/>
<gene>
    <name evidence="2" type="ORF">BWR18_03875</name>
</gene>
<evidence type="ECO:0000313" key="3">
    <source>
        <dbReference type="Proteomes" id="UP000186336"/>
    </source>
</evidence>
<dbReference type="Proteomes" id="UP000186336">
    <property type="component" value="Chromosome"/>
</dbReference>
<dbReference type="PROSITE" id="PS51257">
    <property type="entry name" value="PROKAR_LIPOPROTEIN"/>
    <property type="match status" value="1"/>
</dbReference>
<evidence type="ECO:0000256" key="1">
    <source>
        <dbReference type="SAM" id="Coils"/>
    </source>
</evidence>
<evidence type="ECO:0000313" key="2">
    <source>
        <dbReference type="EMBL" id="APX10925.1"/>
    </source>
</evidence>